<dbReference type="AlphaFoldDB" id="A0A1I1FN26"/>
<comment type="pathway">
    <text evidence="2 9">Metabolic intermediate biosynthesis; chorismate biosynthesis; chorismate from D-erythrose 4-phosphate and phosphoenolpyruvate: step 6/7.</text>
</comment>
<feature type="binding site" evidence="9">
    <location>
        <position position="161"/>
    </location>
    <ligand>
        <name>3-phosphoshikimate</name>
        <dbReference type="ChEBI" id="CHEBI:145989"/>
    </ligand>
</feature>
<gene>
    <name evidence="9" type="primary">aroA</name>
    <name evidence="11" type="ORF">SAMN05660453_0826</name>
</gene>
<dbReference type="Proteomes" id="UP000199376">
    <property type="component" value="Unassembled WGS sequence"/>
</dbReference>
<keyword evidence="7 9" id="KW-0057">Aromatic amino acid biosynthesis</keyword>
<feature type="binding site" evidence="9">
    <location>
        <position position="159"/>
    </location>
    <ligand>
        <name>3-phosphoshikimate</name>
        <dbReference type="ChEBI" id="CHEBI:145989"/>
    </ligand>
</feature>
<comment type="subcellular location">
    <subcellularLocation>
        <location evidence="9">Cytoplasm</location>
    </subcellularLocation>
</comment>
<feature type="binding site" evidence="9">
    <location>
        <position position="21"/>
    </location>
    <ligand>
        <name>3-phosphoshikimate</name>
        <dbReference type="ChEBI" id="CHEBI:145989"/>
    </ligand>
</feature>
<name>A0A1I1FN26_9LACO</name>
<feature type="binding site" evidence="9">
    <location>
        <position position="338"/>
    </location>
    <ligand>
        <name>phosphoenolpyruvate</name>
        <dbReference type="ChEBI" id="CHEBI:58702"/>
    </ligand>
</feature>
<dbReference type="STRING" id="283737.SAMN05660453_0826"/>
<dbReference type="OrthoDB" id="9809920at2"/>
<feature type="binding site" evidence="9">
    <location>
        <position position="17"/>
    </location>
    <ligand>
        <name>3-phosphoshikimate</name>
        <dbReference type="ChEBI" id="CHEBI:145989"/>
    </ligand>
</feature>
<proteinExistence type="inferred from homology"/>
<feature type="active site" description="Proton acceptor" evidence="9">
    <location>
        <position position="307"/>
    </location>
</feature>
<dbReference type="InterPro" id="IPR036968">
    <property type="entry name" value="Enolpyruvate_Tfrase_sf"/>
</dbReference>
<comment type="caution">
    <text evidence="9">Lacks conserved residue(s) required for the propagation of feature annotation.</text>
</comment>
<dbReference type="EMBL" id="FOLI01000003">
    <property type="protein sequence ID" value="SFC00827.1"/>
    <property type="molecule type" value="Genomic_DNA"/>
</dbReference>
<protein>
    <recommendedName>
        <fullName evidence="9">3-phosphoshikimate 1-carboxyvinyltransferase</fullName>
        <ecNumber evidence="9">2.5.1.19</ecNumber>
    </recommendedName>
    <alternativeName>
        <fullName evidence="9">5-enolpyruvylshikimate-3-phosphate synthase</fullName>
        <shortName evidence="9">EPSP synthase</shortName>
        <shortName evidence="9">EPSPS</shortName>
    </alternativeName>
</protein>
<organism evidence="11 12">
    <name type="scientific">Fructobacillus durionis</name>
    <dbReference type="NCBI Taxonomy" id="283737"/>
    <lineage>
        <taxon>Bacteria</taxon>
        <taxon>Bacillati</taxon>
        <taxon>Bacillota</taxon>
        <taxon>Bacilli</taxon>
        <taxon>Lactobacillales</taxon>
        <taxon>Lactobacillaceae</taxon>
        <taxon>Fructobacillus</taxon>
    </lineage>
</organism>
<keyword evidence="12" id="KW-1185">Reference proteome</keyword>
<evidence type="ECO:0000256" key="1">
    <source>
        <dbReference type="ARBA" id="ARBA00002174"/>
    </source>
</evidence>
<sequence length="424" mass="45232">MSNPSLQGSIQVPGDKSVSHRSIIFGAIAEGDTHVKNFLRSNDCLATLQAFRQMGVSVDEEKGELIVHGVGLNGLTESSADLDMQNSGTSTRLLAGLLAGQDFTSHMVGDASLSKRPMGRVITPLTEMGAELSATEGHLPMTVKGQPLHGINYRLPVASAQVKSAILLAALTAKGETVIEEPLPSRDHSERMLDLFSPESIERTGDKIHIRPGYPLKGQEVTVPSDISSAAFFLVAGAIVPGSRITIESVGMNPTRTGIIKVLEQMGADLTIDSIETAGEPMANLTIQAGPLKPFTITEKDIPALVDEVPILALLAARADGVSTISGAAELRVKESDRLAAIATEFKKLGIQIEEKPDGLIITGSTKPFQVADKELESYGDHRIAMTLKVASLLADQAVHIQDEDCMAVSYPDFTKDLNQLLRK</sequence>
<dbReference type="NCBIfam" id="TIGR01356">
    <property type="entry name" value="aroA"/>
    <property type="match status" value="1"/>
</dbReference>
<comment type="catalytic activity">
    <reaction evidence="8">
        <text>3-phosphoshikimate + phosphoenolpyruvate = 5-O-(1-carboxyvinyl)-3-phosphoshikimate + phosphate</text>
        <dbReference type="Rhea" id="RHEA:21256"/>
        <dbReference type="ChEBI" id="CHEBI:43474"/>
        <dbReference type="ChEBI" id="CHEBI:57701"/>
        <dbReference type="ChEBI" id="CHEBI:58702"/>
        <dbReference type="ChEBI" id="CHEBI:145989"/>
        <dbReference type="EC" id="2.5.1.19"/>
    </reaction>
    <physiologicalReaction direction="left-to-right" evidence="8">
        <dbReference type="Rhea" id="RHEA:21257"/>
    </physiologicalReaction>
</comment>
<dbReference type="PIRSF" id="PIRSF000505">
    <property type="entry name" value="EPSPS"/>
    <property type="match status" value="1"/>
</dbReference>
<feature type="binding site" evidence="9">
    <location>
        <position position="161"/>
    </location>
    <ligand>
        <name>phosphoenolpyruvate</name>
        <dbReference type="ChEBI" id="CHEBI:58702"/>
    </ligand>
</feature>
<evidence type="ECO:0000259" key="10">
    <source>
        <dbReference type="Pfam" id="PF00275"/>
    </source>
</evidence>
<feature type="binding site" evidence="9">
    <location>
        <position position="307"/>
    </location>
    <ligand>
        <name>3-phosphoshikimate</name>
        <dbReference type="ChEBI" id="CHEBI:145989"/>
    </ligand>
</feature>
<evidence type="ECO:0000256" key="2">
    <source>
        <dbReference type="ARBA" id="ARBA00004811"/>
    </source>
</evidence>
<evidence type="ECO:0000313" key="12">
    <source>
        <dbReference type="Proteomes" id="UP000199376"/>
    </source>
</evidence>
<dbReference type="Pfam" id="PF00275">
    <property type="entry name" value="EPSP_synthase"/>
    <property type="match status" value="1"/>
</dbReference>
<dbReference type="InterPro" id="IPR013792">
    <property type="entry name" value="RNA3'P_cycl/enolpyr_Trfase_a/b"/>
</dbReference>
<dbReference type="GO" id="GO:0008652">
    <property type="term" value="P:amino acid biosynthetic process"/>
    <property type="evidence" value="ECO:0007669"/>
    <property type="project" value="UniProtKB-KW"/>
</dbReference>
<feature type="binding site" evidence="9">
    <location>
        <position position="16"/>
    </location>
    <ligand>
        <name>3-phosphoshikimate</name>
        <dbReference type="ChEBI" id="CHEBI:145989"/>
    </ligand>
</feature>
<dbReference type="FunFam" id="3.65.10.10:FF:000005">
    <property type="entry name" value="3-phosphoshikimate 1-carboxyvinyltransferase"/>
    <property type="match status" value="1"/>
</dbReference>
<comment type="function">
    <text evidence="1 9">Catalyzes the transfer of the enolpyruvyl moiety of phosphoenolpyruvate (PEP) to the 5-hydroxyl of shikimate-3-phosphate (S3P) to produce enolpyruvyl shikimate-3-phosphate and inorganic phosphate.</text>
</comment>
<feature type="binding site" evidence="9">
    <location>
        <position position="116"/>
    </location>
    <ligand>
        <name>phosphoenolpyruvate</name>
        <dbReference type="ChEBI" id="CHEBI:58702"/>
    </ligand>
</feature>
<dbReference type="GO" id="GO:0009423">
    <property type="term" value="P:chorismate biosynthetic process"/>
    <property type="evidence" value="ECO:0007669"/>
    <property type="project" value="UniProtKB-UniRule"/>
</dbReference>
<dbReference type="PROSITE" id="PS00104">
    <property type="entry name" value="EPSP_SYNTHASE_1"/>
    <property type="match status" value="1"/>
</dbReference>
<evidence type="ECO:0000313" key="11">
    <source>
        <dbReference type="EMBL" id="SFC00827.1"/>
    </source>
</evidence>
<dbReference type="EC" id="2.5.1.19" evidence="9"/>
<feature type="binding site" evidence="9">
    <location>
        <position position="88"/>
    </location>
    <ligand>
        <name>phosphoenolpyruvate</name>
        <dbReference type="ChEBI" id="CHEBI:58702"/>
    </ligand>
</feature>
<dbReference type="PROSITE" id="PS00885">
    <property type="entry name" value="EPSP_SYNTHASE_2"/>
    <property type="match status" value="1"/>
</dbReference>
<evidence type="ECO:0000256" key="5">
    <source>
        <dbReference type="ARBA" id="ARBA00022605"/>
    </source>
</evidence>
<evidence type="ECO:0000256" key="4">
    <source>
        <dbReference type="ARBA" id="ARBA00022490"/>
    </source>
</evidence>
<dbReference type="UniPathway" id="UPA00053">
    <property type="reaction ID" value="UER00089"/>
</dbReference>
<dbReference type="InterPro" id="IPR001986">
    <property type="entry name" value="Enolpyruvate_Tfrase_dom"/>
</dbReference>
<dbReference type="FunFam" id="3.65.10.10:FF:000006">
    <property type="entry name" value="3-phosphoshikimate 1-carboxyvinyltransferase"/>
    <property type="match status" value="1"/>
</dbReference>
<dbReference type="RefSeq" id="WP_091502341.1">
    <property type="nucleotide sequence ID" value="NZ_FOLI01000003.1"/>
</dbReference>
<feature type="binding site" evidence="9">
    <location>
        <position position="383"/>
    </location>
    <ligand>
        <name>phosphoenolpyruvate</name>
        <dbReference type="ChEBI" id="CHEBI:58702"/>
    </ligand>
</feature>
<keyword evidence="6 9" id="KW-0808">Transferase</keyword>
<dbReference type="HAMAP" id="MF_00210">
    <property type="entry name" value="EPSP_synth"/>
    <property type="match status" value="1"/>
</dbReference>
<dbReference type="PANTHER" id="PTHR21090:SF5">
    <property type="entry name" value="PENTAFUNCTIONAL AROM POLYPEPTIDE"/>
    <property type="match status" value="1"/>
</dbReference>
<feature type="binding site" evidence="9">
    <location>
        <position position="334"/>
    </location>
    <ligand>
        <name>3-phosphoshikimate</name>
        <dbReference type="ChEBI" id="CHEBI:145989"/>
    </ligand>
</feature>
<accession>A0A1I1FN26</accession>
<comment type="subunit">
    <text evidence="9">Monomer.</text>
</comment>
<evidence type="ECO:0000256" key="9">
    <source>
        <dbReference type="HAMAP-Rule" id="MF_00210"/>
    </source>
</evidence>
<feature type="binding site" evidence="9">
    <location>
        <position position="16"/>
    </location>
    <ligand>
        <name>phosphoenolpyruvate</name>
        <dbReference type="ChEBI" id="CHEBI:58702"/>
    </ligand>
</feature>
<reference evidence="11 12" key="1">
    <citation type="submission" date="2016-10" db="EMBL/GenBank/DDBJ databases">
        <authorList>
            <person name="de Groot N.N."/>
        </authorList>
    </citation>
    <scope>NUCLEOTIDE SEQUENCE [LARGE SCALE GENOMIC DNA]</scope>
    <source>
        <strain evidence="11 12">DSM 19113</strain>
    </source>
</reference>
<dbReference type="Gene3D" id="3.65.10.10">
    <property type="entry name" value="Enolpyruvate transferase domain"/>
    <property type="match status" value="2"/>
</dbReference>
<dbReference type="CDD" id="cd01556">
    <property type="entry name" value="EPSP_synthase"/>
    <property type="match status" value="1"/>
</dbReference>
<dbReference type="InterPro" id="IPR023193">
    <property type="entry name" value="EPSP_synthase_CS"/>
</dbReference>
<dbReference type="PANTHER" id="PTHR21090">
    <property type="entry name" value="AROM/DEHYDROQUINATE SYNTHASE"/>
    <property type="match status" value="1"/>
</dbReference>
<dbReference type="GO" id="GO:0003866">
    <property type="term" value="F:3-phosphoshikimate 1-carboxyvinyltransferase activity"/>
    <property type="evidence" value="ECO:0007669"/>
    <property type="project" value="UniProtKB-UniRule"/>
</dbReference>
<dbReference type="GO" id="GO:0005737">
    <property type="term" value="C:cytoplasm"/>
    <property type="evidence" value="ECO:0007669"/>
    <property type="project" value="UniProtKB-SubCell"/>
</dbReference>
<evidence type="ECO:0000256" key="7">
    <source>
        <dbReference type="ARBA" id="ARBA00023141"/>
    </source>
</evidence>
<dbReference type="GO" id="GO:0009073">
    <property type="term" value="P:aromatic amino acid family biosynthetic process"/>
    <property type="evidence" value="ECO:0007669"/>
    <property type="project" value="UniProtKB-KW"/>
</dbReference>
<keyword evidence="4 9" id="KW-0963">Cytoplasm</keyword>
<dbReference type="InterPro" id="IPR006264">
    <property type="entry name" value="EPSP_synthase"/>
</dbReference>
<comment type="similarity">
    <text evidence="3 9">Belongs to the EPSP synthase family.</text>
</comment>
<evidence type="ECO:0000256" key="3">
    <source>
        <dbReference type="ARBA" id="ARBA00009948"/>
    </source>
</evidence>
<keyword evidence="5 9" id="KW-0028">Amino-acid biosynthesis</keyword>
<dbReference type="SUPFAM" id="SSF55205">
    <property type="entry name" value="EPT/RTPC-like"/>
    <property type="match status" value="1"/>
</dbReference>
<evidence type="ECO:0000256" key="6">
    <source>
        <dbReference type="ARBA" id="ARBA00022679"/>
    </source>
</evidence>
<feature type="domain" description="Enolpyruvate transferase" evidence="10">
    <location>
        <begin position="5"/>
        <end position="418"/>
    </location>
</feature>
<evidence type="ECO:0000256" key="8">
    <source>
        <dbReference type="ARBA" id="ARBA00044633"/>
    </source>
</evidence>